<dbReference type="AlphaFoldDB" id="A0AAQ3RF41"/>
<accession>A0AAQ3RF41</accession>
<evidence type="ECO:0000256" key="2">
    <source>
        <dbReference type="ARBA" id="ARBA00022737"/>
    </source>
</evidence>
<feature type="non-terminal residue" evidence="5">
    <location>
        <position position="160"/>
    </location>
</feature>
<dbReference type="InterPro" id="IPR035979">
    <property type="entry name" value="RBD_domain_sf"/>
</dbReference>
<dbReference type="PRINTS" id="PR01848">
    <property type="entry name" value="U2AUXFACTOR"/>
</dbReference>
<keyword evidence="2" id="KW-0677">Repeat</keyword>
<evidence type="ECO:0008006" key="7">
    <source>
        <dbReference type="Google" id="ProtNLM"/>
    </source>
</evidence>
<evidence type="ECO:0000313" key="5">
    <source>
        <dbReference type="EMBL" id="WVY91616.1"/>
    </source>
</evidence>
<dbReference type="InterPro" id="IPR009145">
    <property type="entry name" value="U2AF_small"/>
</dbReference>
<dbReference type="PANTHER" id="PTHR12620">
    <property type="entry name" value="U2 SNRNP AUXILIARY FACTOR, SMALL SUBUNIT"/>
    <property type="match status" value="1"/>
</dbReference>
<dbReference type="SUPFAM" id="SSF54928">
    <property type="entry name" value="RNA-binding domain, RBD"/>
    <property type="match status" value="1"/>
</dbReference>
<protein>
    <recommendedName>
        <fullName evidence="7">C3H1-type domain-containing protein</fullName>
    </recommendedName>
</protein>
<keyword evidence="6" id="KW-1185">Reference proteome</keyword>
<dbReference type="Gene3D" id="3.30.70.330">
    <property type="match status" value="1"/>
</dbReference>
<evidence type="ECO:0000256" key="4">
    <source>
        <dbReference type="ARBA" id="ARBA00022833"/>
    </source>
</evidence>
<evidence type="ECO:0000313" key="6">
    <source>
        <dbReference type="Proteomes" id="UP001374535"/>
    </source>
</evidence>
<proteinExistence type="predicted"/>
<keyword evidence="3" id="KW-0863">Zinc-finger</keyword>
<dbReference type="Proteomes" id="UP001374535">
    <property type="component" value="Chromosome 11"/>
</dbReference>
<dbReference type="GO" id="GO:0089701">
    <property type="term" value="C:U2AF complex"/>
    <property type="evidence" value="ECO:0007669"/>
    <property type="project" value="InterPro"/>
</dbReference>
<name>A0AAQ3RF41_VIGMU</name>
<dbReference type="GO" id="GO:0000398">
    <property type="term" value="P:mRNA splicing, via spliceosome"/>
    <property type="evidence" value="ECO:0007669"/>
    <property type="project" value="InterPro"/>
</dbReference>
<reference evidence="5 6" key="1">
    <citation type="journal article" date="2023" name="Life. Sci Alliance">
        <title>Evolutionary insights into 3D genome organization and epigenetic landscape of Vigna mungo.</title>
        <authorList>
            <person name="Junaid A."/>
            <person name="Singh B."/>
            <person name="Bhatia S."/>
        </authorList>
    </citation>
    <scope>NUCLEOTIDE SEQUENCE [LARGE SCALE GENOMIC DNA]</scope>
    <source>
        <strain evidence="5">Urdbean</strain>
    </source>
</reference>
<organism evidence="5 6">
    <name type="scientific">Vigna mungo</name>
    <name type="common">Black gram</name>
    <name type="synonym">Phaseolus mungo</name>
    <dbReference type="NCBI Taxonomy" id="3915"/>
    <lineage>
        <taxon>Eukaryota</taxon>
        <taxon>Viridiplantae</taxon>
        <taxon>Streptophyta</taxon>
        <taxon>Embryophyta</taxon>
        <taxon>Tracheophyta</taxon>
        <taxon>Spermatophyta</taxon>
        <taxon>Magnoliopsida</taxon>
        <taxon>eudicotyledons</taxon>
        <taxon>Gunneridae</taxon>
        <taxon>Pentapetalae</taxon>
        <taxon>rosids</taxon>
        <taxon>fabids</taxon>
        <taxon>Fabales</taxon>
        <taxon>Fabaceae</taxon>
        <taxon>Papilionoideae</taxon>
        <taxon>50 kb inversion clade</taxon>
        <taxon>NPAAA clade</taxon>
        <taxon>indigoferoid/millettioid clade</taxon>
        <taxon>Phaseoleae</taxon>
        <taxon>Vigna</taxon>
    </lineage>
</organism>
<keyword evidence="4" id="KW-0862">Zinc</keyword>
<sequence>MRVSLRSSPSTEKSKNLHVCDNLVDHMAGNVYAKFREEEHAANTVRNFTGRFYAGRSIIVDFSLVTNFRGVPCSQYEENTCNHRGCNFMHLQRINRDLRHQLIGKHHRRNSRSRVLTGIAAMMSGPILVIAKSNMTGTTIMRVVVVNAGARVLTLGEEEV</sequence>
<dbReference type="InterPro" id="IPR012677">
    <property type="entry name" value="Nucleotide-bd_a/b_plait_sf"/>
</dbReference>
<dbReference type="GO" id="GO:0008270">
    <property type="term" value="F:zinc ion binding"/>
    <property type="evidence" value="ECO:0007669"/>
    <property type="project" value="UniProtKB-KW"/>
</dbReference>
<keyword evidence="1" id="KW-0479">Metal-binding</keyword>
<evidence type="ECO:0000256" key="1">
    <source>
        <dbReference type="ARBA" id="ARBA00022723"/>
    </source>
</evidence>
<dbReference type="EMBL" id="CP144690">
    <property type="protein sequence ID" value="WVY91616.1"/>
    <property type="molecule type" value="Genomic_DNA"/>
</dbReference>
<gene>
    <name evidence="5" type="ORF">V8G54_037130</name>
</gene>
<evidence type="ECO:0000256" key="3">
    <source>
        <dbReference type="ARBA" id="ARBA00022771"/>
    </source>
</evidence>
<dbReference type="GO" id="GO:0003723">
    <property type="term" value="F:RNA binding"/>
    <property type="evidence" value="ECO:0007669"/>
    <property type="project" value="InterPro"/>
</dbReference>